<gene>
    <name evidence="4" type="ORF">AAFC00_003188</name>
</gene>
<comment type="caution">
    <text evidence="4">The sequence shown here is derived from an EMBL/GenBank/DDBJ whole genome shotgun (WGS) entry which is preliminary data.</text>
</comment>
<feature type="transmembrane region" description="Helical" evidence="2">
    <location>
        <begin position="87"/>
        <end position="105"/>
    </location>
</feature>
<keyword evidence="2" id="KW-1133">Transmembrane helix</keyword>
<feature type="transmembrane region" description="Helical" evidence="2">
    <location>
        <begin position="48"/>
        <end position="67"/>
    </location>
</feature>
<evidence type="ECO:0000313" key="4">
    <source>
        <dbReference type="EMBL" id="KAL1302858.1"/>
    </source>
</evidence>
<keyword evidence="2" id="KW-0472">Membrane</keyword>
<evidence type="ECO:0000313" key="5">
    <source>
        <dbReference type="Proteomes" id="UP001562354"/>
    </source>
</evidence>
<evidence type="ECO:0000256" key="1">
    <source>
        <dbReference type="SAM" id="MobiDB-lite"/>
    </source>
</evidence>
<dbReference type="Proteomes" id="UP001562354">
    <property type="component" value="Unassembled WGS sequence"/>
</dbReference>
<evidence type="ECO:0000259" key="3">
    <source>
        <dbReference type="Pfam" id="PF24535"/>
    </source>
</evidence>
<protein>
    <recommendedName>
        <fullName evidence="3">DUF7598 domain-containing protein</fullName>
    </recommendedName>
</protein>
<name>A0ABR3PAB4_9PEZI</name>
<proteinExistence type="predicted"/>
<feature type="region of interest" description="Disordered" evidence="1">
    <location>
        <begin position="283"/>
        <end position="304"/>
    </location>
</feature>
<feature type="transmembrane region" description="Helical" evidence="2">
    <location>
        <begin position="12"/>
        <end position="36"/>
    </location>
</feature>
<feature type="transmembrane region" description="Helical" evidence="2">
    <location>
        <begin position="125"/>
        <end position="147"/>
    </location>
</feature>
<keyword evidence="2" id="KW-0812">Transmembrane</keyword>
<feature type="compositionally biased region" description="Polar residues" evidence="1">
    <location>
        <begin position="172"/>
        <end position="190"/>
    </location>
</feature>
<feature type="domain" description="DUF7598" evidence="3">
    <location>
        <begin position="12"/>
        <end position="146"/>
    </location>
</feature>
<dbReference type="InterPro" id="IPR056019">
    <property type="entry name" value="DUF7598"/>
</dbReference>
<evidence type="ECO:0000256" key="2">
    <source>
        <dbReference type="SAM" id="Phobius"/>
    </source>
</evidence>
<feature type="compositionally biased region" description="Basic and acidic residues" evidence="1">
    <location>
        <begin position="293"/>
        <end position="304"/>
    </location>
</feature>
<feature type="region of interest" description="Disordered" evidence="1">
    <location>
        <begin position="170"/>
        <end position="191"/>
    </location>
</feature>
<dbReference type="RefSeq" id="XP_069199134.1">
    <property type="nucleotide sequence ID" value="XM_069342628.1"/>
</dbReference>
<dbReference type="EMBL" id="JBFMKM010000012">
    <property type="protein sequence ID" value="KAL1302858.1"/>
    <property type="molecule type" value="Genomic_DNA"/>
</dbReference>
<dbReference type="Pfam" id="PF24535">
    <property type="entry name" value="DUF7598"/>
    <property type="match status" value="1"/>
</dbReference>
<sequence length="304" mass="32875">MTLSPKSLAGPGYIILNAIRVMNIIAFLAVIAASVVMLVKTSTASKFFFFDAVSHVVTAVISMFLIASEVSLFRAFFARNWPLLSPAHGFVALGAAMVVLGVNVLGNLNKPAASQEALGLEIWRIVIGSGIIVFILGFFNLAASYIFRDNKQDITARQVRAQGAVAVHKKPMSTSSIRSAPTMQSMSPSTPAKRFSKAFHRMSRSNTMPTLPLYTKSPEVATMPVASPEQPQPSPSSKYSRATCDTAKKLFGGSRKRESVGPSLPINISAPMNVNPQFAHLVQRPDSALHPSRTGESDTQRWKI</sequence>
<organism evidence="4 5">
    <name type="scientific">Neodothiora populina</name>
    <dbReference type="NCBI Taxonomy" id="2781224"/>
    <lineage>
        <taxon>Eukaryota</taxon>
        <taxon>Fungi</taxon>
        <taxon>Dikarya</taxon>
        <taxon>Ascomycota</taxon>
        <taxon>Pezizomycotina</taxon>
        <taxon>Dothideomycetes</taxon>
        <taxon>Dothideomycetidae</taxon>
        <taxon>Dothideales</taxon>
        <taxon>Dothioraceae</taxon>
        <taxon>Neodothiora</taxon>
    </lineage>
</organism>
<dbReference type="GeneID" id="95976890"/>
<reference evidence="4 5" key="1">
    <citation type="submission" date="2024-07" db="EMBL/GenBank/DDBJ databases">
        <title>Draft sequence of the Neodothiora populina.</title>
        <authorList>
            <person name="Drown D.D."/>
            <person name="Schuette U.S."/>
            <person name="Buechlein A.B."/>
            <person name="Rusch D.R."/>
            <person name="Winton L.W."/>
            <person name="Adams G.A."/>
        </authorList>
    </citation>
    <scope>NUCLEOTIDE SEQUENCE [LARGE SCALE GENOMIC DNA]</scope>
    <source>
        <strain evidence="4 5">CPC 39397</strain>
    </source>
</reference>
<keyword evidence="5" id="KW-1185">Reference proteome</keyword>
<accession>A0ABR3PAB4</accession>